<evidence type="ECO:0000313" key="3">
    <source>
        <dbReference type="Proteomes" id="UP000199460"/>
    </source>
</evidence>
<organism evidence="2 3">
    <name type="scientific">Ectopseudomonas guguanensis</name>
    <dbReference type="NCBI Taxonomy" id="1198456"/>
    <lineage>
        <taxon>Bacteria</taxon>
        <taxon>Pseudomonadati</taxon>
        <taxon>Pseudomonadota</taxon>
        <taxon>Gammaproteobacteria</taxon>
        <taxon>Pseudomonadales</taxon>
        <taxon>Pseudomonadaceae</taxon>
        <taxon>Ectopseudomonas</taxon>
    </lineage>
</organism>
<name>A0A1H0X7Z9_9GAMM</name>
<dbReference type="OrthoDB" id="7010865at2"/>
<dbReference type="AlphaFoldDB" id="A0A1H0X7Z9"/>
<feature type="region of interest" description="Disordered" evidence="1">
    <location>
        <begin position="1"/>
        <end position="60"/>
    </location>
</feature>
<feature type="compositionally biased region" description="Polar residues" evidence="1">
    <location>
        <begin position="1"/>
        <end position="11"/>
    </location>
</feature>
<dbReference type="Proteomes" id="UP000199460">
    <property type="component" value="Unassembled WGS sequence"/>
</dbReference>
<protein>
    <submittedName>
        <fullName evidence="2">Uncharacterized protein</fullName>
    </submittedName>
</protein>
<evidence type="ECO:0000256" key="1">
    <source>
        <dbReference type="SAM" id="MobiDB-lite"/>
    </source>
</evidence>
<sequence>MKNETPVSTPKTPVARADEATLDDPGNEDPGSLLDAPVPLRPSSGTQAEQKTGPGDGKPR</sequence>
<proteinExistence type="predicted"/>
<gene>
    <name evidence="2" type="ORF">SAMN05216213_110139</name>
</gene>
<accession>A0A1H0X7Z9</accession>
<evidence type="ECO:0000313" key="2">
    <source>
        <dbReference type="EMBL" id="SDP99088.1"/>
    </source>
</evidence>
<keyword evidence="3" id="KW-1185">Reference proteome</keyword>
<dbReference type="EMBL" id="FNJJ01000010">
    <property type="protein sequence ID" value="SDP99088.1"/>
    <property type="molecule type" value="Genomic_DNA"/>
</dbReference>
<reference evidence="3" key="1">
    <citation type="submission" date="2016-10" db="EMBL/GenBank/DDBJ databases">
        <authorList>
            <person name="Varghese N."/>
            <person name="Submissions S."/>
        </authorList>
    </citation>
    <scope>NUCLEOTIDE SEQUENCE [LARGE SCALE GENOMIC DNA]</scope>
    <source>
        <strain evidence="3">JCM 18416</strain>
    </source>
</reference>